<dbReference type="GeneID" id="87961539"/>
<gene>
    <name evidence="2" type="ORF">QC764_0083580</name>
</gene>
<evidence type="ECO:0000256" key="1">
    <source>
        <dbReference type="SAM" id="MobiDB-lite"/>
    </source>
</evidence>
<protein>
    <submittedName>
        <fullName evidence="2">Uncharacterized protein</fullName>
    </submittedName>
</protein>
<accession>A0ABR0I7U9</accession>
<sequence length="59" mass="6292">MCSTCNSSPLGISFIVFRIKSRKSALHSQGRRHQCPHGGPGTLSGRSETNTPPIINISA</sequence>
<evidence type="ECO:0000313" key="2">
    <source>
        <dbReference type="EMBL" id="KAK4675966.1"/>
    </source>
</evidence>
<organism evidence="2 3">
    <name type="scientific">Podospora pseudoanserina</name>
    <dbReference type="NCBI Taxonomy" id="2609844"/>
    <lineage>
        <taxon>Eukaryota</taxon>
        <taxon>Fungi</taxon>
        <taxon>Dikarya</taxon>
        <taxon>Ascomycota</taxon>
        <taxon>Pezizomycotina</taxon>
        <taxon>Sordariomycetes</taxon>
        <taxon>Sordariomycetidae</taxon>
        <taxon>Sordariales</taxon>
        <taxon>Podosporaceae</taxon>
        <taxon>Podospora</taxon>
    </lineage>
</organism>
<reference evidence="2 3" key="1">
    <citation type="journal article" date="2023" name="bioRxiv">
        <title>High-quality genome assemblies of four members of thePodospora anserinaspecies complex.</title>
        <authorList>
            <person name="Ament-Velasquez S.L."/>
            <person name="Vogan A.A."/>
            <person name="Wallerman O."/>
            <person name="Hartmann F."/>
            <person name="Gautier V."/>
            <person name="Silar P."/>
            <person name="Giraud T."/>
            <person name="Johannesson H."/>
        </authorList>
    </citation>
    <scope>NUCLEOTIDE SEQUENCE [LARGE SCALE GENOMIC DNA]</scope>
    <source>
        <strain evidence="2 3">CBS 124.78</strain>
    </source>
</reference>
<feature type="region of interest" description="Disordered" evidence="1">
    <location>
        <begin position="26"/>
        <end position="59"/>
    </location>
</feature>
<comment type="caution">
    <text evidence="2">The sequence shown here is derived from an EMBL/GenBank/DDBJ whole genome shotgun (WGS) entry which is preliminary data.</text>
</comment>
<keyword evidence="3" id="KW-1185">Reference proteome</keyword>
<dbReference type="RefSeq" id="XP_062799436.1">
    <property type="nucleotide sequence ID" value="XM_062940834.1"/>
</dbReference>
<evidence type="ECO:0000313" key="3">
    <source>
        <dbReference type="Proteomes" id="UP001323617"/>
    </source>
</evidence>
<proteinExistence type="predicted"/>
<name>A0ABR0I7U9_9PEZI</name>
<dbReference type="Proteomes" id="UP001323617">
    <property type="component" value="Unassembled WGS sequence"/>
</dbReference>
<dbReference type="EMBL" id="JAFFHC010000005">
    <property type="protein sequence ID" value="KAK4675966.1"/>
    <property type="molecule type" value="Genomic_DNA"/>
</dbReference>
<feature type="compositionally biased region" description="Basic residues" evidence="1">
    <location>
        <begin position="26"/>
        <end position="35"/>
    </location>
</feature>
<feature type="compositionally biased region" description="Polar residues" evidence="1">
    <location>
        <begin position="44"/>
        <end position="59"/>
    </location>
</feature>